<dbReference type="InterPro" id="IPR017972">
    <property type="entry name" value="Cyt_P450_CS"/>
</dbReference>
<dbReference type="GO" id="GO:0004497">
    <property type="term" value="F:monooxygenase activity"/>
    <property type="evidence" value="ECO:0007669"/>
    <property type="project" value="UniProtKB-KW"/>
</dbReference>
<keyword evidence="8 9" id="KW-0408">Iron</keyword>
<dbReference type="FunFam" id="1.10.630.10:FF:000022">
    <property type="entry name" value="Taxadiene 5-alpha hydroxylase"/>
    <property type="match status" value="1"/>
</dbReference>
<dbReference type="AlphaFoldDB" id="A0A8X8A258"/>
<evidence type="ECO:0000256" key="4">
    <source>
        <dbReference type="ARBA" id="ARBA00022692"/>
    </source>
</evidence>
<dbReference type="GO" id="GO:0016020">
    <property type="term" value="C:membrane"/>
    <property type="evidence" value="ECO:0007669"/>
    <property type="project" value="UniProtKB-SubCell"/>
</dbReference>
<name>A0A8X8A258_POPTO</name>
<comment type="cofactor">
    <cofactor evidence="1">
        <name>heme</name>
        <dbReference type="ChEBI" id="CHEBI:30413"/>
    </cofactor>
</comment>
<dbReference type="OrthoDB" id="3945418at2759"/>
<feature type="transmembrane region" description="Helical" evidence="10">
    <location>
        <begin position="20"/>
        <end position="47"/>
    </location>
</feature>
<comment type="caution">
    <text evidence="11">The sequence shown here is derived from an EMBL/GenBank/DDBJ whole genome shotgun (WGS) entry which is preliminary data.</text>
</comment>
<evidence type="ECO:0000313" key="12">
    <source>
        <dbReference type="Proteomes" id="UP000886885"/>
    </source>
</evidence>
<evidence type="ECO:0000256" key="7">
    <source>
        <dbReference type="ARBA" id="ARBA00023002"/>
    </source>
</evidence>
<dbReference type="PROSITE" id="PS00086">
    <property type="entry name" value="CYTOCHROME_P450"/>
    <property type="match status" value="1"/>
</dbReference>
<keyword evidence="9" id="KW-0503">Monooxygenase</keyword>
<keyword evidence="7 9" id="KW-0560">Oxidoreductase</keyword>
<keyword evidence="6 10" id="KW-1133">Transmembrane helix</keyword>
<comment type="similarity">
    <text evidence="3 9">Belongs to the cytochrome P450 family.</text>
</comment>
<dbReference type="Pfam" id="PF00067">
    <property type="entry name" value="p450"/>
    <property type="match status" value="1"/>
</dbReference>
<evidence type="ECO:0000256" key="8">
    <source>
        <dbReference type="ARBA" id="ARBA00023004"/>
    </source>
</evidence>
<dbReference type="GO" id="GO:0016705">
    <property type="term" value="F:oxidoreductase activity, acting on paired donors, with incorporation or reduction of molecular oxygen"/>
    <property type="evidence" value="ECO:0007669"/>
    <property type="project" value="InterPro"/>
</dbReference>
<keyword evidence="12" id="KW-1185">Reference proteome</keyword>
<comment type="subcellular location">
    <subcellularLocation>
        <location evidence="2">Membrane</location>
        <topology evidence="2">Single-pass membrane protein</topology>
    </subcellularLocation>
</comment>
<evidence type="ECO:0000256" key="5">
    <source>
        <dbReference type="ARBA" id="ARBA00022723"/>
    </source>
</evidence>
<evidence type="ECO:0000256" key="3">
    <source>
        <dbReference type="ARBA" id="ARBA00010617"/>
    </source>
</evidence>
<evidence type="ECO:0000256" key="9">
    <source>
        <dbReference type="RuleBase" id="RU000461"/>
    </source>
</evidence>
<dbReference type="GO" id="GO:0020037">
    <property type="term" value="F:heme binding"/>
    <property type="evidence" value="ECO:0007669"/>
    <property type="project" value="InterPro"/>
</dbReference>
<evidence type="ECO:0000256" key="6">
    <source>
        <dbReference type="ARBA" id="ARBA00022989"/>
    </source>
</evidence>
<dbReference type="PANTHER" id="PTHR24286">
    <property type="entry name" value="CYTOCHROME P450 26"/>
    <property type="match status" value="1"/>
</dbReference>
<dbReference type="InterPro" id="IPR001128">
    <property type="entry name" value="Cyt_P450"/>
</dbReference>
<protein>
    <submittedName>
        <fullName evidence="11">Uncharacterized protein</fullName>
    </submittedName>
</protein>
<evidence type="ECO:0000256" key="1">
    <source>
        <dbReference type="ARBA" id="ARBA00001971"/>
    </source>
</evidence>
<keyword evidence="5 9" id="KW-0479">Metal-binding</keyword>
<organism evidence="11 12">
    <name type="scientific">Populus tomentosa</name>
    <name type="common">Chinese white poplar</name>
    <dbReference type="NCBI Taxonomy" id="118781"/>
    <lineage>
        <taxon>Eukaryota</taxon>
        <taxon>Viridiplantae</taxon>
        <taxon>Streptophyta</taxon>
        <taxon>Embryophyta</taxon>
        <taxon>Tracheophyta</taxon>
        <taxon>Spermatophyta</taxon>
        <taxon>Magnoliopsida</taxon>
        <taxon>eudicotyledons</taxon>
        <taxon>Gunneridae</taxon>
        <taxon>Pentapetalae</taxon>
        <taxon>rosids</taxon>
        <taxon>fabids</taxon>
        <taxon>Malpighiales</taxon>
        <taxon>Salicaceae</taxon>
        <taxon>Saliceae</taxon>
        <taxon>Populus</taxon>
    </lineage>
</organism>
<keyword evidence="10" id="KW-0472">Membrane</keyword>
<accession>A0A8X8A258</accession>
<evidence type="ECO:0000256" key="10">
    <source>
        <dbReference type="SAM" id="Phobius"/>
    </source>
</evidence>
<dbReference type="PANTHER" id="PTHR24286:SF217">
    <property type="entry name" value="OS07G0520300 PROTEIN"/>
    <property type="match status" value="1"/>
</dbReference>
<dbReference type="EMBL" id="JAAWWB010000007">
    <property type="protein sequence ID" value="KAG6778562.1"/>
    <property type="molecule type" value="Genomic_DNA"/>
</dbReference>
<keyword evidence="9" id="KW-0349">Heme</keyword>
<evidence type="ECO:0000256" key="2">
    <source>
        <dbReference type="ARBA" id="ARBA00004167"/>
    </source>
</evidence>
<keyword evidence="4 10" id="KW-0812">Transmembrane</keyword>
<sequence length="597" mass="66897">MTLFFCDGTSMTLGYICEVALSFSLLAMMTQVFFFLLVFLLSVYLLLTKNASKRLPPGSLGLPIIGQSLSFLSAMRKNTAEEWLQDRIRKYGPISKMSILGAPTLFIHGQAANKFVFSCDGNTLGSQQPSSISRVCGGRNILELSGHDHKRVRGALLSFLKPEALKQYVSKMDEEIRKHFEMHWRGKKTVLAMPSIKTLTFNIMSSLIIGIEQSAKRDILLQLFQQLMEGVLSVPFNFPFTRFNRSLQASGKIRPILEDLIREKRAALEHGTAFPQQDLITTLLSLRNEENSAVLTDEEIIDNAIVIMIAGYDTSSVLLSLLIRLLADDPSIYASILQEQAEISKNKASGELLTWDDLTRMKHTWSVASETLRMTPPVFSIFRKALKDIEYEGYLIPKGWQVMLSTSMTHMDDSIFPHASRFDPERFQNKASVPPYSFVAFGGGSHICPGYEFARLETLITIHHLVNSIANCRANSDFLCFQVNDVGNRTVGCEDVVTGARGKLRVILRHGYRFSQQGREIEILSFSRSPESPHPLSPATGLKLTVQGGVKMERDLLGFFTVLDSFKAYVDPAPRIIKNFLTSQAGTNKFDECTDIF</sequence>
<evidence type="ECO:0000313" key="11">
    <source>
        <dbReference type="EMBL" id="KAG6778562.1"/>
    </source>
</evidence>
<dbReference type="Proteomes" id="UP000886885">
    <property type="component" value="Chromosome 4A"/>
</dbReference>
<reference evidence="11" key="1">
    <citation type="journal article" date="2020" name="bioRxiv">
        <title>Hybrid origin of Populus tomentosa Carr. identified through genome sequencing and phylogenomic analysis.</title>
        <authorList>
            <person name="An X."/>
            <person name="Gao K."/>
            <person name="Chen Z."/>
            <person name="Li J."/>
            <person name="Yang X."/>
            <person name="Yang X."/>
            <person name="Zhou J."/>
            <person name="Guo T."/>
            <person name="Zhao T."/>
            <person name="Huang S."/>
            <person name="Miao D."/>
            <person name="Khan W.U."/>
            <person name="Rao P."/>
            <person name="Ye M."/>
            <person name="Lei B."/>
            <person name="Liao W."/>
            <person name="Wang J."/>
            <person name="Ji L."/>
            <person name="Li Y."/>
            <person name="Guo B."/>
            <person name="Mustafa N.S."/>
            <person name="Li S."/>
            <person name="Yun Q."/>
            <person name="Keller S.R."/>
            <person name="Mao J."/>
            <person name="Zhang R."/>
            <person name="Strauss S.H."/>
        </authorList>
    </citation>
    <scope>NUCLEOTIDE SEQUENCE</scope>
    <source>
        <strain evidence="11">GM15</strain>
        <tissue evidence="11">Leaf</tissue>
    </source>
</reference>
<dbReference type="GO" id="GO:0005506">
    <property type="term" value="F:iron ion binding"/>
    <property type="evidence" value="ECO:0007669"/>
    <property type="project" value="InterPro"/>
</dbReference>
<gene>
    <name evidence="11" type="ORF">POTOM_014899</name>
</gene>
<dbReference type="CDD" id="cd11043">
    <property type="entry name" value="CYP90-like"/>
    <property type="match status" value="1"/>
</dbReference>
<proteinExistence type="inferred from homology"/>
<dbReference type="GO" id="GO:0016125">
    <property type="term" value="P:sterol metabolic process"/>
    <property type="evidence" value="ECO:0007669"/>
    <property type="project" value="TreeGrafter"/>
</dbReference>